<evidence type="ECO:0000256" key="1">
    <source>
        <dbReference type="ARBA" id="ARBA00007884"/>
    </source>
</evidence>
<feature type="domain" description="NADH:ubiquinone oxidoreductase intermediate-associated protein 30" evidence="2">
    <location>
        <begin position="16"/>
        <end position="160"/>
    </location>
</feature>
<accession>A0ABT0GHE8</accession>
<dbReference type="EMBL" id="JALNMH010000006">
    <property type="protein sequence ID" value="MCK7593624.1"/>
    <property type="molecule type" value="Genomic_DNA"/>
</dbReference>
<comment type="similarity">
    <text evidence="1">Belongs to the CIA30 family.</text>
</comment>
<dbReference type="PANTHER" id="PTHR13194:SF19">
    <property type="entry name" value="NAD(P)-BINDING ROSSMANN-FOLD SUPERFAMILY PROTEIN"/>
    <property type="match status" value="1"/>
</dbReference>
<proteinExistence type="inferred from homology"/>
<evidence type="ECO:0000313" key="4">
    <source>
        <dbReference type="Proteomes" id="UP001431449"/>
    </source>
</evidence>
<evidence type="ECO:0000313" key="3">
    <source>
        <dbReference type="EMBL" id="MCK7593624.1"/>
    </source>
</evidence>
<name>A0ABT0GHE8_9GAMM</name>
<dbReference type="InterPro" id="IPR039131">
    <property type="entry name" value="NDUFAF1"/>
</dbReference>
<reference evidence="3" key="1">
    <citation type="submission" date="2022-04" db="EMBL/GenBank/DDBJ databases">
        <title>Lysobacter sp. CAU 1642 isolated from sea sand.</title>
        <authorList>
            <person name="Kim W."/>
        </authorList>
    </citation>
    <scope>NUCLEOTIDE SEQUENCE</scope>
    <source>
        <strain evidence="3">CAU 1642</strain>
    </source>
</reference>
<evidence type="ECO:0000259" key="2">
    <source>
        <dbReference type="Pfam" id="PF08547"/>
    </source>
</evidence>
<dbReference type="Pfam" id="PF08547">
    <property type="entry name" value="CIA30"/>
    <property type="match status" value="1"/>
</dbReference>
<dbReference type="InterPro" id="IPR013857">
    <property type="entry name" value="NADH-UbQ_OxRdtase-assoc_prot30"/>
</dbReference>
<organism evidence="3 4">
    <name type="scientific">Pseudomarimonas salicorniae</name>
    <dbReference type="NCBI Taxonomy" id="2933270"/>
    <lineage>
        <taxon>Bacteria</taxon>
        <taxon>Pseudomonadati</taxon>
        <taxon>Pseudomonadota</taxon>
        <taxon>Gammaproteobacteria</taxon>
        <taxon>Lysobacterales</taxon>
        <taxon>Lysobacteraceae</taxon>
        <taxon>Pseudomarimonas</taxon>
    </lineage>
</organism>
<dbReference type="PANTHER" id="PTHR13194">
    <property type="entry name" value="COMPLEX I INTERMEDIATE-ASSOCIATED PROTEIN 30"/>
    <property type="match status" value="1"/>
</dbReference>
<dbReference type="SUPFAM" id="SSF49785">
    <property type="entry name" value="Galactose-binding domain-like"/>
    <property type="match status" value="1"/>
</dbReference>
<gene>
    <name evidence="3" type="ORF">M0G41_08080</name>
</gene>
<dbReference type="RefSeq" id="WP_248207488.1">
    <property type="nucleotide sequence ID" value="NZ_JALNMH010000006.1"/>
</dbReference>
<dbReference type="Proteomes" id="UP001431449">
    <property type="component" value="Unassembled WGS sequence"/>
</dbReference>
<keyword evidence="4" id="KW-1185">Reference proteome</keyword>
<sequence length="167" mass="17862">MAESGAVERLPAVEFDWAVVNDGVMGGLSRSAVAERDGLLQFRGVLSLENNGGFASIRSRGLAGLDLAGSGALQLRVRGDGRRYQLRAYGSARYRGREVAYVAEFDAPADVWHEVSIDIGSMQPRFRGMALEGPALEASDINGLGLLIADKLEGPFALEVDWIGRGP</sequence>
<protein>
    <submittedName>
        <fullName evidence="3">CIA30 family protein</fullName>
    </submittedName>
</protein>
<comment type="caution">
    <text evidence="3">The sequence shown here is derived from an EMBL/GenBank/DDBJ whole genome shotgun (WGS) entry which is preliminary data.</text>
</comment>
<dbReference type="InterPro" id="IPR008979">
    <property type="entry name" value="Galactose-bd-like_sf"/>
</dbReference>